<accession>A0A140HQ61</accession>
<protein>
    <submittedName>
        <fullName evidence="1">Uncharacterized protein</fullName>
    </submittedName>
</protein>
<organism evidence="1">
    <name type="scientific">Lymantria dispar multicapsid nuclear polyhedrosis virus</name>
    <name type="common">LdMNPV</name>
    <dbReference type="NCBI Taxonomy" id="10449"/>
    <lineage>
        <taxon>Viruses</taxon>
        <taxon>Viruses incertae sedis</taxon>
        <taxon>Naldaviricetes</taxon>
        <taxon>Lefavirales</taxon>
        <taxon>Baculoviridae</taxon>
        <taxon>Alphabaculovirus</taxon>
        <taxon>Alphabaculovirus lydisparis</taxon>
    </lineage>
</organism>
<dbReference type="EMBL" id="KT626570">
    <property type="protein sequence ID" value="AMO27508.1"/>
    <property type="molecule type" value="Genomic_DNA"/>
</dbReference>
<proteinExistence type="predicted"/>
<evidence type="ECO:0000313" key="1">
    <source>
        <dbReference type="EMBL" id="AMO27508.1"/>
    </source>
</evidence>
<reference evidence="1" key="1">
    <citation type="submission" date="2016-03" db="EMBL/GenBank/DDBJ databases">
        <title>Geographic isolates of Lymantria dispar multiple nucleopolyhedrovirus: Genomic analysis and biological activity against different host strains of Lymantria dispar.</title>
        <authorList>
            <person name="Harrison R.L."/>
            <person name="Rowley D.L."/>
            <person name="Keena M.A."/>
        </authorList>
    </citation>
    <scope>NUCLEOTIDE SEQUENCE</scope>
    <source>
        <strain evidence="1">3054</strain>
    </source>
</reference>
<organismHost>
    <name type="scientific">Lepidoptera</name>
    <name type="common">moths &amp; butterflies</name>
    <dbReference type="NCBI Taxonomy" id="7088"/>
</organismHost>
<sequence>MASCSKNKFIYILFVSQKNKLIALIYCVLFEKQVYLHPVRIAEKQAHRVDLWRPVRKTSLSNRARAQADRRRRPTFFALQKSGLRIQDPYTEETLRS</sequence>
<name>A0A140HQ61_NPVLD</name>